<dbReference type="Pfam" id="PF09802">
    <property type="entry name" value="Sec66"/>
    <property type="match status" value="1"/>
</dbReference>
<evidence type="ECO:0000256" key="2">
    <source>
        <dbReference type="SAM" id="Phobius"/>
    </source>
</evidence>
<sequence length="202" mass="22913">MVALPSLISLVAPISYIAVLLGSLIAFSSLYRKRKAAKAASLEPWFPPHTARDIYLSLLHQEDGTVPESMLKAALVVRAREDIKRLITLRQSKNSLQMLLQKGCVGDDLWTRFQRADGEMEEELRDVVMEANAYKEGWGQVIFQTANEMVNHDRIRERAERVATDATTERAWWDQKRERASRELLGEERASKSDSDGVVVSK</sequence>
<keyword evidence="4" id="KW-1185">Reference proteome</keyword>
<gene>
    <name evidence="3" type="ORF">FN846DRAFT_783988</name>
</gene>
<evidence type="ECO:0000313" key="3">
    <source>
        <dbReference type="EMBL" id="KAA8896126.1"/>
    </source>
</evidence>
<dbReference type="OrthoDB" id="73168at2759"/>
<protein>
    <submittedName>
        <fullName evidence="3">Sec62/63 complex, subunit Sec66</fullName>
    </submittedName>
</protein>
<accession>A0A5J5EM49</accession>
<keyword evidence="2" id="KW-0472">Membrane</keyword>
<comment type="caution">
    <text evidence="3">The sequence shown here is derived from an EMBL/GenBank/DDBJ whole genome shotgun (WGS) entry which is preliminary data.</text>
</comment>
<dbReference type="GO" id="GO:0031204">
    <property type="term" value="P:post-translational protein targeting to membrane, translocation"/>
    <property type="evidence" value="ECO:0007669"/>
    <property type="project" value="InterPro"/>
</dbReference>
<feature type="compositionally biased region" description="Basic and acidic residues" evidence="1">
    <location>
        <begin position="183"/>
        <end position="195"/>
    </location>
</feature>
<dbReference type="PANTHER" id="PTHR28229:SF1">
    <property type="entry name" value="TRANSLOCATION PROTEIN SEC66"/>
    <property type="match status" value="1"/>
</dbReference>
<dbReference type="EMBL" id="VXIS01000226">
    <property type="protein sequence ID" value="KAA8896126.1"/>
    <property type="molecule type" value="Genomic_DNA"/>
</dbReference>
<dbReference type="AlphaFoldDB" id="A0A5J5EM49"/>
<reference evidence="3 4" key="1">
    <citation type="submission" date="2019-09" db="EMBL/GenBank/DDBJ databases">
        <title>Draft genome of the ectomycorrhizal ascomycete Sphaerosporella brunnea.</title>
        <authorList>
            <consortium name="DOE Joint Genome Institute"/>
            <person name="Benucci G.M."/>
            <person name="Marozzi G."/>
            <person name="Antonielli L."/>
            <person name="Sanchez S."/>
            <person name="Marco P."/>
            <person name="Wang X."/>
            <person name="Falini L.B."/>
            <person name="Barry K."/>
            <person name="Haridas S."/>
            <person name="Lipzen A."/>
            <person name="Labutti K."/>
            <person name="Grigoriev I.V."/>
            <person name="Murat C."/>
            <person name="Martin F."/>
            <person name="Albertini E."/>
            <person name="Donnini D."/>
            <person name="Bonito G."/>
        </authorList>
    </citation>
    <scope>NUCLEOTIDE SEQUENCE [LARGE SCALE GENOMIC DNA]</scope>
    <source>
        <strain evidence="3 4">Sb_GMNB300</strain>
    </source>
</reference>
<organism evidence="3 4">
    <name type="scientific">Sphaerosporella brunnea</name>
    <dbReference type="NCBI Taxonomy" id="1250544"/>
    <lineage>
        <taxon>Eukaryota</taxon>
        <taxon>Fungi</taxon>
        <taxon>Dikarya</taxon>
        <taxon>Ascomycota</taxon>
        <taxon>Pezizomycotina</taxon>
        <taxon>Pezizomycetes</taxon>
        <taxon>Pezizales</taxon>
        <taxon>Pyronemataceae</taxon>
        <taxon>Sphaerosporella</taxon>
    </lineage>
</organism>
<keyword evidence="2" id="KW-1133">Transmembrane helix</keyword>
<dbReference type="FunCoup" id="A0A5J5EM49">
    <property type="interactions" value="51"/>
</dbReference>
<evidence type="ECO:0000256" key="1">
    <source>
        <dbReference type="SAM" id="MobiDB-lite"/>
    </source>
</evidence>
<proteinExistence type="predicted"/>
<feature type="transmembrane region" description="Helical" evidence="2">
    <location>
        <begin position="6"/>
        <end position="31"/>
    </location>
</feature>
<dbReference type="GO" id="GO:0031207">
    <property type="term" value="C:Sec62/Sec63 complex"/>
    <property type="evidence" value="ECO:0007669"/>
    <property type="project" value="InterPro"/>
</dbReference>
<name>A0A5J5EM49_9PEZI</name>
<dbReference type="Proteomes" id="UP000326924">
    <property type="component" value="Unassembled WGS sequence"/>
</dbReference>
<dbReference type="InterPro" id="IPR018624">
    <property type="entry name" value="Sec66"/>
</dbReference>
<feature type="region of interest" description="Disordered" evidence="1">
    <location>
        <begin position="183"/>
        <end position="202"/>
    </location>
</feature>
<dbReference type="PANTHER" id="PTHR28229">
    <property type="entry name" value="TRANSLOCATION PROTEIN SEC66"/>
    <property type="match status" value="1"/>
</dbReference>
<dbReference type="InParanoid" id="A0A5J5EM49"/>
<evidence type="ECO:0000313" key="4">
    <source>
        <dbReference type="Proteomes" id="UP000326924"/>
    </source>
</evidence>
<keyword evidence="2" id="KW-0812">Transmembrane</keyword>